<protein>
    <submittedName>
        <fullName evidence="1">Uncharacterized protein</fullName>
    </submittedName>
</protein>
<evidence type="ECO:0000313" key="2">
    <source>
        <dbReference type="Proteomes" id="UP000024635"/>
    </source>
</evidence>
<evidence type="ECO:0000313" key="1">
    <source>
        <dbReference type="EMBL" id="EYB85443.1"/>
    </source>
</evidence>
<gene>
    <name evidence="1" type="primary">Acey_s0298.g1765</name>
    <name evidence="1" type="ORF">Y032_0298g1765</name>
</gene>
<name>A0A016S467_9BILA</name>
<sequence length="67" mass="7967">MISEFIPMLRILLKKLIARDIRAYQYEDDAEARVFNWIPNDRKAKVTRADHSTTVQKNEDALIYEEL</sequence>
<dbReference type="Proteomes" id="UP000024635">
    <property type="component" value="Unassembled WGS sequence"/>
</dbReference>
<dbReference type="EMBL" id="JARK01001634">
    <property type="protein sequence ID" value="EYB85443.1"/>
    <property type="molecule type" value="Genomic_DNA"/>
</dbReference>
<keyword evidence="2" id="KW-1185">Reference proteome</keyword>
<accession>A0A016S467</accession>
<proteinExistence type="predicted"/>
<dbReference type="OrthoDB" id="10507239at2759"/>
<organism evidence="1 2">
    <name type="scientific">Ancylostoma ceylanicum</name>
    <dbReference type="NCBI Taxonomy" id="53326"/>
    <lineage>
        <taxon>Eukaryota</taxon>
        <taxon>Metazoa</taxon>
        <taxon>Ecdysozoa</taxon>
        <taxon>Nematoda</taxon>
        <taxon>Chromadorea</taxon>
        <taxon>Rhabditida</taxon>
        <taxon>Rhabditina</taxon>
        <taxon>Rhabditomorpha</taxon>
        <taxon>Strongyloidea</taxon>
        <taxon>Ancylostomatidae</taxon>
        <taxon>Ancylostomatinae</taxon>
        <taxon>Ancylostoma</taxon>
    </lineage>
</organism>
<dbReference type="AlphaFoldDB" id="A0A016S467"/>
<reference evidence="2" key="1">
    <citation type="journal article" date="2015" name="Nat. Genet.">
        <title>The genome and transcriptome of the zoonotic hookworm Ancylostoma ceylanicum identify infection-specific gene families.</title>
        <authorList>
            <person name="Schwarz E.M."/>
            <person name="Hu Y."/>
            <person name="Antoshechkin I."/>
            <person name="Miller M.M."/>
            <person name="Sternberg P.W."/>
            <person name="Aroian R.V."/>
        </authorList>
    </citation>
    <scope>NUCLEOTIDE SEQUENCE</scope>
    <source>
        <strain evidence="2">HY135</strain>
    </source>
</reference>
<comment type="caution">
    <text evidence="1">The sequence shown here is derived from an EMBL/GenBank/DDBJ whole genome shotgun (WGS) entry which is preliminary data.</text>
</comment>